<evidence type="ECO:0000313" key="3">
    <source>
        <dbReference type="EMBL" id="GAA4384149.1"/>
    </source>
</evidence>
<gene>
    <name evidence="3" type="ORF">GCM10023167_04520</name>
</gene>
<evidence type="ECO:0000313" key="4">
    <source>
        <dbReference type="Proteomes" id="UP001500642"/>
    </source>
</evidence>
<dbReference type="PROSITE" id="PS51257">
    <property type="entry name" value="PROKAR_LIPOPROTEIN"/>
    <property type="match status" value="1"/>
</dbReference>
<feature type="region of interest" description="Disordered" evidence="1">
    <location>
        <begin position="23"/>
        <end position="55"/>
    </location>
</feature>
<organism evidence="3 4">
    <name type="scientific">Brevibacterium pityocampae</name>
    <dbReference type="NCBI Taxonomy" id="506594"/>
    <lineage>
        <taxon>Bacteria</taxon>
        <taxon>Bacillati</taxon>
        <taxon>Actinomycetota</taxon>
        <taxon>Actinomycetes</taxon>
        <taxon>Micrococcales</taxon>
        <taxon>Brevibacteriaceae</taxon>
        <taxon>Brevibacterium</taxon>
    </lineage>
</organism>
<feature type="signal peptide" evidence="2">
    <location>
        <begin position="1"/>
        <end position="23"/>
    </location>
</feature>
<keyword evidence="4" id="KW-1185">Reference proteome</keyword>
<sequence length="246" mass="25068">MRRIVRCGAAVAALSLALVGCSAGGPDGTEPNDPGTSAEETAMTTPGADSGAGAHQFGSTSDLLAAANGFTFNEFDDFTFAESTLGFAQFGSQEQRPEIEPESCAAFFDDALSSLDGTEAPTVAGLSAKGGMRVDISSHAAGSDAESHESMFSGMVAECPEMRLLHDGEPVSESTIEGFDVEVDGADSAVGIHSTMTQAASSEEGEVSQVVVRSGTLVVTAAATGGADTRERARELAGAVLTYLEQ</sequence>
<evidence type="ECO:0000256" key="2">
    <source>
        <dbReference type="SAM" id="SignalP"/>
    </source>
</evidence>
<feature type="compositionally biased region" description="Polar residues" evidence="1">
    <location>
        <begin position="34"/>
        <end position="44"/>
    </location>
</feature>
<keyword evidence="2" id="KW-0732">Signal</keyword>
<dbReference type="EMBL" id="BAABGL010000002">
    <property type="protein sequence ID" value="GAA4384149.1"/>
    <property type="molecule type" value="Genomic_DNA"/>
</dbReference>
<feature type="chain" id="PRO_5046926457" description="PknH-like extracellular domain-containing protein" evidence="2">
    <location>
        <begin position="24"/>
        <end position="246"/>
    </location>
</feature>
<evidence type="ECO:0000256" key="1">
    <source>
        <dbReference type="SAM" id="MobiDB-lite"/>
    </source>
</evidence>
<accession>A0ABP8J327</accession>
<dbReference type="Proteomes" id="UP001500642">
    <property type="component" value="Unassembled WGS sequence"/>
</dbReference>
<evidence type="ECO:0008006" key="5">
    <source>
        <dbReference type="Google" id="ProtNLM"/>
    </source>
</evidence>
<reference evidence="4" key="1">
    <citation type="journal article" date="2019" name="Int. J. Syst. Evol. Microbiol.">
        <title>The Global Catalogue of Microorganisms (GCM) 10K type strain sequencing project: providing services to taxonomists for standard genome sequencing and annotation.</title>
        <authorList>
            <consortium name="The Broad Institute Genomics Platform"/>
            <consortium name="The Broad Institute Genome Sequencing Center for Infectious Disease"/>
            <person name="Wu L."/>
            <person name="Ma J."/>
        </authorList>
    </citation>
    <scope>NUCLEOTIDE SEQUENCE [LARGE SCALE GENOMIC DNA]</scope>
    <source>
        <strain evidence="4">JCM 17808</strain>
    </source>
</reference>
<proteinExistence type="predicted"/>
<protein>
    <recommendedName>
        <fullName evidence="5">PknH-like extracellular domain-containing protein</fullName>
    </recommendedName>
</protein>
<name>A0ABP8J327_9MICO</name>
<comment type="caution">
    <text evidence="3">The sequence shown here is derived from an EMBL/GenBank/DDBJ whole genome shotgun (WGS) entry which is preliminary data.</text>
</comment>